<protein>
    <submittedName>
        <fullName evidence="3">Capsid maturation protease</fullName>
    </submittedName>
</protein>
<keyword evidence="4" id="KW-1185">Reference proteome</keyword>
<dbReference type="Pfam" id="PF15644">
    <property type="entry name" value="Gln_amidase"/>
    <property type="match status" value="1"/>
</dbReference>
<dbReference type="GeneID" id="55816725"/>
<dbReference type="RefSeq" id="YP_009887270.1">
    <property type="nucleotide sequence ID" value="NC_049498.1"/>
</dbReference>
<feature type="region of interest" description="Disordered" evidence="1">
    <location>
        <begin position="305"/>
        <end position="378"/>
    </location>
</feature>
<keyword evidence="3" id="KW-0645">Protease</keyword>
<dbReference type="GO" id="GO:0006508">
    <property type="term" value="P:proteolysis"/>
    <property type="evidence" value="ECO:0007669"/>
    <property type="project" value="UniProtKB-KW"/>
</dbReference>
<feature type="compositionally biased region" description="Pro residues" evidence="1">
    <location>
        <begin position="308"/>
        <end position="334"/>
    </location>
</feature>
<proteinExistence type="predicted"/>
<organism evidence="3 4">
    <name type="scientific">Arthrobacter phage Abba</name>
    <dbReference type="NCBI Taxonomy" id="2713256"/>
    <lineage>
        <taxon>Viruses</taxon>
        <taxon>Duplodnaviria</taxon>
        <taxon>Heunggongvirae</taxon>
        <taxon>Uroviricota</taxon>
        <taxon>Caudoviricetes</taxon>
        <taxon>Berryhillviridae</taxon>
        <taxon>Ayohtrevirus</taxon>
        <taxon>Ayohtrevirus abba</taxon>
    </lineage>
</organism>
<evidence type="ECO:0000256" key="1">
    <source>
        <dbReference type="SAM" id="MobiDB-lite"/>
    </source>
</evidence>
<sequence length="685" mass="73227">MCNLCPVIDDELMLAEIDRELMLAEADAGVSVPGATRALTEPERRAKVKFGEIDKLERDAEAEALALIVSLQALFEREITAALFGTADAIAPAQLSAGLTALLATQPPTVAHAVGNLKAQIGTILSRVYEGSSAIVLDEARRQGVDVSDLKPKLAPAAPDVALADGGFFDALAGAVASSFWQRVTGVLQAQFLTPATLLGGAVERATVAKAIADVEPAGAVDQATQAIHSARGAGRYDTADELEPSDVWASELLDGATCDPCAKVDQKKYATLAEARVEYETGGYGACKGGARCRGTLVMIYGGTSPKLPPEPPTLPVLPDAPTPPPAPAPKTPRAPRRPKAAPAVPAPAPATPKPAEPGLPPAPTAAPPKRRKGTSQRYDAINQLPIKASNPAPKSAADLFAEAKLINPARVLDINNKTYSNNCTSVVNAYEFRRRGYDVNAAPVKGGKGRFEDEYIETWWKDADGNPPKLERMGGLGLPPTRKQFYDATDVNRKPGGKIVEGGSDNAKVRLDEWIEDQPEGARGFIQLYWAKSGGHVFSWEKIDGKPVYIEAQTGNSNAAGHLASGKFQPRSLKVVRIDDKMPATDAIADAFESRPPELATELDEAAKKKAAAGPTTAQKKKMSYAYTRQKPDGTSELIPPFWRMNKATGRYEEVPQDERQKLIDEWDARQAERLAARKAMGR</sequence>
<dbReference type="KEGG" id="vg:55816725"/>
<reference evidence="3 4" key="1">
    <citation type="submission" date="2020-02" db="EMBL/GenBank/DDBJ databases">
        <authorList>
            <person name="Bojorquez D.A."/>
            <person name="Alcantara J.K.D.L."/>
            <person name="Arambulo J.M.L."/>
            <person name="Budzinski C.A."/>
            <person name="Campbell G.A."/>
            <person name="Dosanjh M.K."/>
            <person name="Gallardo M.A."/>
            <person name="Huang C."/>
            <person name="Nguyen N."/>
            <person name="Yee O.M."/>
            <person name="Ngo R.T."/>
            <person name="Kapinos A."/>
            <person name="Freise A.C."/>
            <person name="Reddi K."/>
            <person name="Moberg-Parker J."/>
            <person name="Garlena R.A."/>
            <person name="Russell D.A."/>
            <person name="Pope W.H."/>
            <person name="Jacobs-Sera D."/>
            <person name="Hatfull G.F."/>
        </authorList>
    </citation>
    <scope>NUCLEOTIDE SEQUENCE [LARGE SCALE GENOMIC DNA]</scope>
</reference>
<keyword evidence="3" id="KW-0378">Hydrolase</keyword>
<evidence type="ECO:0000259" key="2">
    <source>
        <dbReference type="Pfam" id="PF15644"/>
    </source>
</evidence>
<gene>
    <name evidence="3" type="primary">4</name>
    <name evidence="3" type="ORF">SEA_ABBA_4</name>
</gene>
<evidence type="ECO:0000313" key="4">
    <source>
        <dbReference type="Proteomes" id="UP000500909"/>
    </source>
</evidence>
<feature type="compositionally biased region" description="Pro residues" evidence="1">
    <location>
        <begin position="346"/>
        <end position="368"/>
    </location>
</feature>
<accession>A0A6G8R2D5</accession>
<dbReference type="EMBL" id="MT024868">
    <property type="protein sequence ID" value="QIN94333.1"/>
    <property type="molecule type" value="Genomic_DNA"/>
</dbReference>
<feature type="domain" description="Tox-PL" evidence="2">
    <location>
        <begin position="423"/>
        <end position="557"/>
    </location>
</feature>
<dbReference type="GO" id="GO:0008233">
    <property type="term" value="F:peptidase activity"/>
    <property type="evidence" value="ECO:0007669"/>
    <property type="project" value="UniProtKB-KW"/>
</dbReference>
<dbReference type="Proteomes" id="UP000500909">
    <property type="component" value="Segment"/>
</dbReference>
<feature type="region of interest" description="Disordered" evidence="1">
    <location>
        <begin position="612"/>
        <end position="642"/>
    </location>
</feature>
<evidence type="ECO:0000313" key="3">
    <source>
        <dbReference type="EMBL" id="QIN94333.1"/>
    </source>
</evidence>
<name>A0A6G8R2D5_9CAUD</name>
<dbReference type="InterPro" id="IPR028908">
    <property type="entry name" value="Tox-PL_dom"/>
</dbReference>